<dbReference type="Proteomes" id="UP000013117">
    <property type="component" value="Unassembled WGS sequence"/>
</dbReference>
<dbReference type="EMBL" id="APPN01000051">
    <property type="protein sequence ID" value="ENV34970.1"/>
    <property type="molecule type" value="Genomic_DNA"/>
</dbReference>
<dbReference type="PATRIC" id="fig|1120926.3.peg.902"/>
<comment type="caution">
    <text evidence="1">The sequence shown here is derived from an EMBL/GenBank/DDBJ whole genome shotgun (WGS) entry which is preliminary data.</text>
</comment>
<evidence type="ECO:0000313" key="2">
    <source>
        <dbReference type="Proteomes" id="UP000013117"/>
    </source>
</evidence>
<accession>N8ZU15</accession>
<dbReference type="HOGENOM" id="CLU_125003_0_0_6"/>
<sequence>MHQTFIENLKDQTNNFFSLHWNKDLLGDAPQWSEIHTDFNKSIPNYDKQGVYAFIKGEEVIYIGVGTSRGSGRYKGNGLSARVMKYCRYIEKDTYGPVDERLKEAGAIMTIGFELEHSYIANSLEIYLISKLNPQYNFIKVGM</sequence>
<proteinExistence type="predicted"/>
<keyword evidence="2" id="KW-1185">Reference proteome</keyword>
<name>N8ZU15_9GAMM</name>
<dbReference type="RefSeq" id="WP_004857472.1">
    <property type="nucleotide sequence ID" value="NZ_ASYY01000085.1"/>
</dbReference>
<gene>
    <name evidence="1" type="ORF">F960_00941</name>
</gene>
<dbReference type="InterPro" id="IPR035901">
    <property type="entry name" value="GIY-YIG_endonuc_sf"/>
</dbReference>
<dbReference type="GeneID" id="84208353"/>
<dbReference type="AlphaFoldDB" id="N8ZU15"/>
<dbReference type="OrthoDB" id="6686940at2"/>
<reference evidence="1 2" key="1">
    <citation type="submission" date="2013-02" db="EMBL/GenBank/DDBJ databases">
        <title>The Genome Sequence of Acinetobacter gerneri CIP 107464.</title>
        <authorList>
            <consortium name="The Broad Institute Genome Sequencing Platform"/>
            <consortium name="The Broad Institute Genome Sequencing Center for Infectious Disease"/>
            <person name="Cerqueira G."/>
            <person name="Feldgarden M."/>
            <person name="Courvalin P."/>
            <person name="Perichon B."/>
            <person name="Grillot-Courvalin C."/>
            <person name="Clermont D."/>
            <person name="Rocha E."/>
            <person name="Yoon E.-J."/>
            <person name="Nemec A."/>
            <person name="Walker B."/>
            <person name="Young S.K."/>
            <person name="Zeng Q."/>
            <person name="Gargeya S."/>
            <person name="Fitzgerald M."/>
            <person name="Haas B."/>
            <person name="Abouelleil A."/>
            <person name="Alvarado L."/>
            <person name="Arachchi H.M."/>
            <person name="Berlin A.M."/>
            <person name="Chapman S.B."/>
            <person name="Dewar J."/>
            <person name="Goldberg J."/>
            <person name="Griggs A."/>
            <person name="Gujja S."/>
            <person name="Hansen M."/>
            <person name="Howarth C."/>
            <person name="Imamovic A."/>
            <person name="Larimer J."/>
            <person name="McCowan C."/>
            <person name="Murphy C."/>
            <person name="Neiman D."/>
            <person name="Pearson M."/>
            <person name="Priest M."/>
            <person name="Roberts A."/>
            <person name="Saif S."/>
            <person name="Shea T."/>
            <person name="Sisk P."/>
            <person name="Sykes S."/>
            <person name="Wortman J."/>
            <person name="Nusbaum C."/>
            <person name="Birren B."/>
        </authorList>
    </citation>
    <scope>NUCLEOTIDE SEQUENCE [LARGE SCALE GENOMIC DNA]</scope>
    <source>
        <strain evidence="1 2">CIP 107464</strain>
    </source>
</reference>
<dbReference type="Gene3D" id="3.40.1440.10">
    <property type="entry name" value="GIY-YIG endonuclease"/>
    <property type="match status" value="1"/>
</dbReference>
<evidence type="ECO:0008006" key="3">
    <source>
        <dbReference type="Google" id="ProtNLM"/>
    </source>
</evidence>
<evidence type="ECO:0000313" key="1">
    <source>
        <dbReference type="EMBL" id="ENV34970.1"/>
    </source>
</evidence>
<organism evidence="1 2">
    <name type="scientific">Acinetobacter gerneri DSM 14967 = CIP 107464 = MTCC 9824</name>
    <dbReference type="NCBI Taxonomy" id="1120926"/>
    <lineage>
        <taxon>Bacteria</taxon>
        <taxon>Pseudomonadati</taxon>
        <taxon>Pseudomonadota</taxon>
        <taxon>Gammaproteobacteria</taxon>
        <taxon>Moraxellales</taxon>
        <taxon>Moraxellaceae</taxon>
        <taxon>Acinetobacter</taxon>
    </lineage>
</organism>
<protein>
    <recommendedName>
        <fullName evidence="3">GIY-YIG domain-containing protein</fullName>
    </recommendedName>
</protein>
<dbReference type="eggNOG" id="ENOG50335S0">
    <property type="taxonomic scope" value="Bacteria"/>
</dbReference>